<protein>
    <recommendedName>
        <fullName evidence="1">Periplasmic copper-binding protein NosD beta helix domain-containing protein</fullName>
    </recommendedName>
</protein>
<dbReference type="EMBL" id="BARV01029128">
    <property type="protein sequence ID" value="GAI41457.1"/>
    <property type="molecule type" value="Genomic_DNA"/>
</dbReference>
<name>X1NBT6_9ZZZZ</name>
<reference evidence="2" key="1">
    <citation type="journal article" date="2014" name="Front. Microbiol.">
        <title>High frequency of phylogenetically diverse reductive dehalogenase-homologous genes in deep subseafloor sedimentary metagenomes.</title>
        <authorList>
            <person name="Kawai M."/>
            <person name="Futagami T."/>
            <person name="Toyoda A."/>
            <person name="Takaki Y."/>
            <person name="Nishi S."/>
            <person name="Hori S."/>
            <person name="Arai W."/>
            <person name="Tsubouchi T."/>
            <person name="Morono Y."/>
            <person name="Uchiyama I."/>
            <person name="Ito T."/>
            <person name="Fujiyama A."/>
            <person name="Inagaki F."/>
            <person name="Takami H."/>
        </authorList>
    </citation>
    <scope>NUCLEOTIDE SEQUENCE</scope>
    <source>
        <strain evidence="2">Expedition CK06-06</strain>
    </source>
</reference>
<dbReference type="InterPro" id="IPR022441">
    <property type="entry name" value="Para_beta_helix_rpt-2"/>
</dbReference>
<comment type="caution">
    <text evidence="2">The sequence shown here is derived from an EMBL/GenBank/DDBJ whole genome shotgun (WGS) entry which is preliminary data.</text>
</comment>
<feature type="domain" description="Periplasmic copper-binding protein NosD beta helix" evidence="1">
    <location>
        <begin position="140"/>
        <end position="247"/>
    </location>
</feature>
<feature type="non-terminal residue" evidence="2">
    <location>
        <position position="258"/>
    </location>
</feature>
<dbReference type="AlphaFoldDB" id="X1NBT6"/>
<evidence type="ECO:0000313" key="2">
    <source>
        <dbReference type="EMBL" id="GAI41457.1"/>
    </source>
</evidence>
<sequence>NDDYNETTPTWNVTHFDNIQAGVNAVNESGIVYVCNGTYYENVTINKKLTLMGVDEDEWGNDTDGSIIDGGENDTIFNIGISNIKISGFIIINSERKAINIVNSENIEIFENTIDNNFYGIKLHNCRNIEIFENIFINNYEGVEISESGDNSIHNNSFLNNSYGASLFNNAYDNTFKENDFRNLESGISCSFSNSNSILYNNFTDCGQGVGLINSHYNTVYFNRFIDCNIGVFLGDSDYNPITWNIIQGGSIIENVTG</sequence>
<dbReference type="InterPro" id="IPR007742">
    <property type="entry name" value="NosD_dom"/>
</dbReference>
<evidence type="ECO:0000259" key="1">
    <source>
        <dbReference type="Pfam" id="PF05048"/>
    </source>
</evidence>
<dbReference type="NCBIfam" id="TIGR03804">
    <property type="entry name" value="para_beta_helix"/>
    <property type="match status" value="1"/>
</dbReference>
<dbReference type="SUPFAM" id="SSF51126">
    <property type="entry name" value="Pectin lyase-like"/>
    <property type="match status" value="1"/>
</dbReference>
<dbReference type="Gene3D" id="2.160.20.10">
    <property type="entry name" value="Single-stranded right-handed beta-helix, Pectin lyase-like"/>
    <property type="match status" value="1"/>
</dbReference>
<proteinExistence type="predicted"/>
<feature type="non-terminal residue" evidence="2">
    <location>
        <position position="1"/>
    </location>
</feature>
<accession>X1NBT6</accession>
<dbReference type="InterPro" id="IPR012334">
    <property type="entry name" value="Pectin_lyas_fold"/>
</dbReference>
<gene>
    <name evidence="2" type="ORF">S06H3_46506</name>
</gene>
<dbReference type="InterPro" id="IPR011050">
    <property type="entry name" value="Pectin_lyase_fold/virulence"/>
</dbReference>
<dbReference type="SMART" id="SM00710">
    <property type="entry name" value="PbH1"/>
    <property type="match status" value="7"/>
</dbReference>
<dbReference type="Pfam" id="PF05048">
    <property type="entry name" value="NosD"/>
    <property type="match status" value="1"/>
</dbReference>
<organism evidence="2">
    <name type="scientific">marine sediment metagenome</name>
    <dbReference type="NCBI Taxonomy" id="412755"/>
    <lineage>
        <taxon>unclassified sequences</taxon>
        <taxon>metagenomes</taxon>
        <taxon>ecological metagenomes</taxon>
    </lineage>
</organism>
<dbReference type="InterPro" id="IPR006626">
    <property type="entry name" value="PbH1"/>
</dbReference>